<feature type="region of interest" description="Disordered" evidence="2">
    <location>
        <begin position="52"/>
        <end position="98"/>
    </location>
</feature>
<protein>
    <recommendedName>
        <fullName evidence="3">GRIP domain-containing protein</fullName>
    </recommendedName>
</protein>
<dbReference type="EMBL" id="JAIWOZ010000003">
    <property type="protein sequence ID" value="KAH6607072.1"/>
    <property type="molecule type" value="Genomic_DNA"/>
</dbReference>
<evidence type="ECO:0000313" key="5">
    <source>
        <dbReference type="Proteomes" id="UP000827724"/>
    </source>
</evidence>
<dbReference type="Pfam" id="PF01465">
    <property type="entry name" value="GRIP"/>
    <property type="match status" value="1"/>
</dbReference>
<feature type="region of interest" description="Disordered" evidence="2">
    <location>
        <begin position="487"/>
        <end position="580"/>
    </location>
</feature>
<feature type="compositionally biased region" description="Basic and acidic residues" evidence="2">
    <location>
        <begin position="124"/>
        <end position="142"/>
    </location>
</feature>
<feature type="coiled-coil region" evidence="1">
    <location>
        <begin position="395"/>
        <end position="422"/>
    </location>
</feature>
<organism evidence="4 5">
    <name type="scientific">Trichoderma cornu-damae</name>
    <dbReference type="NCBI Taxonomy" id="654480"/>
    <lineage>
        <taxon>Eukaryota</taxon>
        <taxon>Fungi</taxon>
        <taxon>Dikarya</taxon>
        <taxon>Ascomycota</taxon>
        <taxon>Pezizomycotina</taxon>
        <taxon>Sordariomycetes</taxon>
        <taxon>Hypocreomycetidae</taxon>
        <taxon>Hypocreales</taxon>
        <taxon>Hypocreaceae</taxon>
        <taxon>Trichoderma</taxon>
    </lineage>
</organism>
<sequence>MFQVSLLDIRVPFRADVTLAERVSSLLTTVCLKLQRLKGAIDRTIAEEQARQQKAVEAGSSLSRSASTSSRRNESVSGGRPPHKDPGSDAGESAPNPDPAIFEAAFVIDDSNEQSRAGTPKPVPSEKDALNEEPTGHAEAGKKSNPNADGKESSSRDNPAAGDGVAHATKPGLTLELKQKLRKLEKLESTYPELLRSYRVAHRRATAVEPFEKALRENTPLASIADPEALVEYLNQLKLKGDMVMDELKRVSADKDELKKKYEENEEKLKKLQDELDALKAEKSTEDQKPEASEKSEKSKESKAAKDSRGDGEDFFSYDDEIPQLHAEINAKDGEIEALKAEVDSLKQELSAIKRSSAELVDSLEKSAIELIESRKVIESQESLQTQLEARKGKISHLTDRLETCEKQYKHLEGQLEEEKRHASSAITELKALLGKSLRQATDMTNELSRAMAARNASMTVIEVLNAQVDTLKKERSVMQSMLDGMVKKLEPPPSQPTASLEAEAPPSSTPTTTGGGGGNKRKNKKKKGRGAGAAAAASEAGQGAPATPSLAAAPDAAPDDAPGMAPDTDAVAAAQGPDTPVLEAEVAKLKEEIEGKDKEIERLSEKRKTEEDLREEIETLQENLINIGQDHVEDKERIKNLEKEKAGLKAEIAALEENMAALSSNAEASMILQQEMQVLQKEHQELVGKLPTLQSDLGAAQQLAQSRFKDLKELREVLQKAQPELKSLRQDSAALKTAKKELADNAKELKTQEKKGKDLEQKLADAQREIANQASETRLLKDKLAAETDAKVRLEDAQRVSGRDLRRSEAEKIELSSKAEKSERELQKVQEELSKLGPRVSDLEEQTHKLRREKAAAQEETEFKAKQYTTAQGLLGSMRDQASEMTVQLKEAQSQARSLQEELGEVQQLLQERTREGETMRRLLADVDQQAESKLREMRNRMEEAIAERERLEDETSSAVRKNVKTIGELKSRVRELEGEVKDLQVERGELEERERGWQRRREELEAVEAKVESEATEMRNTISSLRAAMDASELQVRDGEKHKATLRKEYDSLHLLYEKVSKELKSLQPKAAAVPSSVGPSASSSGLSTSRTSMDSMRSSRAAEQPDVLYLKTIFLQFLEQKDNRLRAQLVPVLGKLLKFDKTDEKKWLAAVQRIEVR</sequence>
<dbReference type="GO" id="GO:0000785">
    <property type="term" value="C:chromatin"/>
    <property type="evidence" value="ECO:0007669"/>
    <property type="project" value="TreeGrafter"/>
</dbReference>
<accession>A0A9P8TWI6</accession>
<dbReference type="Proteomes" id="UP000827724">
    <property type="component" value="Unassembled WGS sequence"/>
</dbReference>
<dbReference type="OrthoDB" id="1926336at2759"/>
<dbReference type="GO" id="GO:0007076">
    <property type="term" value="P:mitotic chromosome condensation"/>
    <property type="evidence" value="ECO:0007669"/>
    <property type="project" value="TreeGrafter"/>
</dbReference>
<evidence type="ECO:0000259" key="3">
    <source>
        <dbReference type="PROSITE" id="PS50913"/>
    </source>
</evidence>
<feature type="compositionally biased region" description="Low complexity" evidence="2">
    <location>
        <begin position="503"/>
        <end position="513"/>
    </location>
</feature>
<dbReference type="PANTHER" id="PTHR43941:SF1">
    <property type="entry name" value="STRUCTURAL MAINTENANCE OF CHROMOSOMES PROTEIN 2"/>
    <property type="match status" value="1"/>
</dbReference>
<dbReference type="GO" id="GO:0003682">
    <property type="term" value="F:chromatin binding"/>
    <property type="evidence" value="ECO:0007669"/>
    <property type="project" value="TreeGrafter"/>
</dbReference>
<feature type="compositionally biased region" description="Basic and acidic residues" evidence="2">
    <location>
        <begin position="273"/>
        <end position="312"/>
    </location>
</feature>
<comment type="caution">
    <text evidence="4">The sequence shown here is derived from an EMBL/GenBank/DDBJ whole genome shotgun (WGS) entry which is preliminary data.</text>
</comment>
<keyword evidence="1" id="KW-0175">Coiled coil</keyword>
<dbReference type="AlphaFoldDB" id="A0A9P8TWI6"/>
<dbReference type="PROSITE" id="PS50913">
    <property type="entry name" value="GRIP"/>
    <property type="match status" value="1"/>
</dbReference>
<evidence type="ECO:0000256" key="2">
    <source>
        <dbReference type="SAM" id="MobiDB-lite"/>
    </source>
</evidence>
<feature type="compositionally biased region" description="Low complexity" evidence="2">
    <location>
        <begin position="533"/>
        <end position="571"/>
    </location>
</feature>
<feature type="coiled-coil region" evidence="1">
    <location>
        <begin position="587"/>
        <end position="666"/>
    </location>
</feature>
<dbReference type="SMART" id="SM00755">
    <property type="entry name" value="Grip"/>
    <property type="match status" value="1"/>
</dbReference>
<evidence type="ECO:0000313" key="4">
    <source>
        <dbReference type="EMBL" id="KAH6607072.1"/>
    </source>
</evidence>
<feature type="compositionally biased region" description="Low complexity" evidence="2">
    <location>
        <begin position="60"/>
        <end position="70"/>
    </location>
</feature>
<dbReference type="InterPro" id="IPR000237">
    <property type="entry name" value="GRIP_dom"/>
</dbReference>
<feature type="region of interest" description="Disordered" evidence="2">
    <location>
        <begin position="273"/>
        <end position="317"/>
    </location>
</feature>
<dbReference type="GO" id="GO:0000793">
    <property type="term" value="C:condensed chromosome"/>
    <property type="evidence" value="ECO:0007669"/>
    <property type="project" value="TreeGrafter"/>
</dbReference>
<evidence type="ECO:0000256" key="1">
    <source>
        <dbReference type="SAM" id="Coils"/>
    </source>
</evidence>
<feature type="region of interest" description="Disordered" evidence="2">
    <location>
        <begin position="1073"/>
        <end position="1104"/>
    </location>
</feature>
<proteinExistence type="predicted"/>
<reference evidence="4" key="1">
    <citation type="submission" date="2021-08" db="EMBL/GenBank/DDBJ databases">
        <title>Chromosome-Level Trichoderma cornu-damae using Hi-C Data.</title>
        <authorList>
            <person name="Kim C.S."/>
        </authorList>
    </citation>
    <scope>NUCLEOTIDE SEQUENCE</scope>
    <source>
        <strain evidence="4">KA19-0412C</strain>
    </source>
</reference>
<feature type="region of interest" description="Disordered" evidence="2">
    <location>
        <begin position="112"/>
        <end position="175"/>
    </location>
</feature>
<feature type="compositionally biased region" description="Low complexity" evidence="2">
    <location>
        <begin position="1073"/>
        <end position="1102"/>
    </location>
</feature>
<feature type="compositionally biased region" description="Basic residues" evidence="2">
    <location>
        <begin position="520"/>
        <end position="530"/>
    </location>
</feature>
<name>A0A9P8TWI6_9HYPO</name>
<dbReference type="PANTHER" id="PTHR43941">
    <property type="entry name" value="STRUCTURAL MAINTENANCE OF CHROMOSOMES PROTEIN 2"/>
    <property type="match status" value="1"/>
</dbReference>
<gene>
    <name evidence="4" type="ORF">Trco_003385</name>
</gene>
<feature type="coiled-coil region" evidence="1">
    <location>
        <begin position="712"/>
        <end position="1023"/>
    </location>
</feature>
<keyword evidence="5" id="KW-1185">Reference proteome</keyword>
<feature type="domain" description="GRIP" evidence="3">
    <location>
        <begin position="1103"/>
        <end position="1153"/>
    </location>
</feature>
<dbReference type="GO" id="GO:0000796">
    <property type="term" value="C:condensin complex"/>
    <property type="evidence" value="ECO:0007669"/>
    <property type="project" value="TreeGrafter"/>
</dbReference>
<feature type="coiled-coil region" evidence="1">
    <location>
        <begin position="322"/>
        <end position="356"/>
    </location>
</feature>